<dbReference type="Pfam" id="PF16113">
    <property type="entry name" value="ECH_2"/>
    <property type="match status" value="1"/>
</dbReference>
<sequence>MLKKVSVAILTRKTNFLKTINQFSTNQPHVLTKEIGDKALIILNRPKNLNAMSDKSLEELIISLRNLENKKSLVILKSACEKAFSVGGDLIKLAAAGEKNDTKYLEDVVMFLNVNIYLIYKYKIPIVALMDGYTMGGGMGICAFAPFRIATERTIFAMPEVKLGFHPNAAATHFFNRTKNKLGYYLALTGSNLRGSDVLKAGFATHYCHSKNLKRLEESILNCSDTDHIKSIIDGICEKTVPELSLNPVFNNIENCFSGPTVEKIISRLKDDGSSLARETLNTLNKYSPTSLKVILKQLQIGRNMNLADILIMESNITVNFYSFPDVIEGTRIVLKDKSDTPIWKPPKLEDVTEEIINSHFKPVGEAKQKRLLAELTNWKE</sequence>
<accession>A0A9P0CYV3</accession>
<evidence type="ECO:0000256" key="5">
    <source>
        <dbReference type="ARBA" id="ARBA00022801"/>
    </source>
</evidence>
<dbReference type="PANTHER" id="PTHR43176:SF3">
    <property type="entry name" value="3-HYDROXYISOBUTYRYL-COA HYDROLASE, MITOCHONDRIAL"/>
    <property type="match status" value="1"/>
</dbReference>
<gene>
    <name evidence="9" type="ORF">PSYICH_LOCUS9316</name>
</gene>
<evidence type="ECO:0000256" key="3">
    <source>
        <dbReference type="ARBA" id="ARBA00011915"/>
    </source>
</evidence>
<comment type="function">
    <text evidence="6">Hydrolyzes 3-hydroxyisobutyryl-CoA (HIBYL-CoA), a saline catabolite. Has high activity toward isobutyryl-CoA. Could be an isobutyryl-CoA dehydrogenase that functions in valine catabolism. Also hydrolyzes 3-hydroxypropanoyl-CoA.</text>
</comment>
<evidence type="ECO:0000256" key="1">
    <source>
        <dbReference type="ARBA" id="ARBA00001709"/>
    </source>
</evidence>
<evidence type="ECO:0000256" key="6">
    <source>
        <dbReference type="ARBA" id="ARBA00024871"/>
    </source>
</evidence>
<protein>
    <recommendedName>
        <fullName evidence="4">3-hydroxyisobutyryl-CoA hydrolase, mitochondrial</fullName>
        <ecNumber evidence="3">3.1.2.4</ecNumber>
    </recommendedName>
    <alternativeName>
        <fullName evidence="7">3-hydroxyisobutyryl-coenzyme A hydrolase</fullName>
    </alternativeName>
</protein>
<reference evidence="9" key="1">
    <citation type="submission" date="2022-01" db="EMBL/GenBank/DDBJ databases">
        <authorList>
            <person name="King R."/>
        </authorList>
    </citation>
    <scope>NUCLEOTIDE SEQUENCE</scope>
</reference>
<evidence type="ECO:0000313" key="10">
    <source>
        <dbReference type="Proteomes" id="UP001153636"/>
    </source>
</evidence>
<dbReference type="SUPFAM" id="SSF52096">
    <property type="entry name" value="ClpP/crotonase"/>
    <property type="match status" value="1"/>
</dbReference>
<keyword evidence="10" id="KW-1185">Reference proteome</keyword>
<dbReference type="EMBL" id="OV651815">
    <property type="protein sequence ID" value="CAH1108763.1"/>
    <property type="molecule type" value="Genomic_DNA"/>
</dbReference>
<evidence type="ECO:0000256" key="7">
    <source>
        <dbReference type="ARBA" id="ARBA00031181"/>
    </source>
</evidence>
<dbReference type="CDD" id="cd06558">
    <property type="entry name" value="crotonase-like"/>
    <property type="match status" value="1"/>
</dbReference>
<proteinExistence type="inferred from homology"/>
<dbReference type="InterPro" id="IPR029045">
    <property type="entry name" value="ClpP/crotonase-like_dom_sf"/>
</dbReference>
<dbReference type="PANTHER" id="PTHR43176">
    <property type="entry name" value="3-HYDROXYISOBUTYRYL-COA HYDROLASE-RELATED"/>
    <property type="match status" value="1"/>
</dbReference>
<dbReference type="InterPro" id="IPR032259">
    <property type="entry name" value="HIBYL-CoA-H"/>
</dbReference>
<feature type="domain" description="Enoyl-CoA hydratase/isomerase" evidence="8">
    <location>
        <begin position="40"/>
        <end position="361"/>
    </location>
</feature>
<dbReference type="GO" id="GO:0003860">
    <property type="term" value="F:3-hydroxyisobutyryl-CoA hydrolase activity"/>
    <property type="evidence" value="ECO:0007669"/>
    <property type="project" value="UniProtKB-EC"/>
</dbReference>
<dbReference type="GO" id="GO:0006574">
    <property type="term" value="P:L-valine catabolic process"/>
    <property type="evidence" value="ECO:0007669"/>
    <property type="project" value="TreeGrafter"/>
</dbReference>
<name>A0A9P0CYV3_9CUCU</name>
<dbReference type="EC" id="3.1.2.4" evidence="3"/>
<keyword evidence="5" id="KW-0378">Hydrolase</keyword>
<evidence type="ECO:0000313" key="9">
    <source>
        <dbReference type="EMBL" id="CAH1108763.1"/>
    </source>
</evidence>
<organism evidence="9 10">
    <name type="scientific">Psylliodes chrysocephalus</name>
    <dbReference type="NCBI Taxonomy" id="3402493"/>
    <lineage>
        <taxon>Eukaryota</taxon>
        <taxon>Metazoa</taxon>
        <taxon>Ecdysozoa</taxon>
        <taxon>Arthropoda</taxon>
        <taxon>Hexapoda</taxon>
        <taxon>Insecta</taxon>
        <taxon>Pterygota</taxon>
        <taxon>Neoptera</taxon>
        <taxon>Endopterygota</taxon>
        <taxon>Coleoptera</taxon>
        <taxon>Polyphaga</taxon>
        <taxon>Cucujiformia</taxon>
        <taxon>Chrysomeloidea</taxon>
        <taxon>Chrysomelidae</taxon>
        <taxon>Galerucinae</taxon>
        <taxon>Alticini</taxon>
        <taxon>Psylliodes</taxon>
    </lineage>
</organism>
<evidence type="ECO:0000259" key="8">
    <source>
        <dbReference type="Pfam" id="PF16113"/>
    </source>
</evidence>
<dbReference type="OrthoDB" id="1737613at2759"/>
<comment type="similarity">
    <text evidence="2">Belongs to the enoyl-CoA hydratase/isomerase family.</text>
</comment>
<comment type="catalytic activity">
    <reaction evidence="1">
        <text>3-hydroxy-2-methylpropanoyl-CoA + H2O = 3-hydroxy-2-methylpropanoate + CoA + H(+)</text>
        <dbReference type="Rhea" id="RHEA:20888"/>
        <dbReference type="ChEBI" id="CHEBI:11805"/>
        <dbReference type="ChEBI" id="CHEBI:15377"/>
        <dbReference type="ChEBI" id="CHEBI:15378"/>
        <dbReference type="ChEBI" id="CHEBI:57287"/>
        <dbReference type="ChEBI" id="CHEBI:57340"/>
        <dbReference type="EC" id="3.1.2.4"/>
    </reaction>
</comment>
<dbReference type="Gene3D" id="3.90.226.10">
    <property type="entry name" value="2-enoyl-CoA Hydratase, Chain A, domain 1"/>
    <property type="match status" value="1"/>
</dbReference>
<dbReference type="AlphaFoldDB" id="A0A9P0CYV3"/>
<dbReference type="InterPro" id="IPR045004">
    <property type="entry name" value="ECH_dom"/>
</dbReference>
<evidence type="ECO:0000256" key="2">
    <source>
        <dbReference type="ARBA" id="ARBA00005254"/>
    </source>
</evidence>
<dbReference type="Proteomes" id="UP001153636">
    <property type="component" value="Chromosome 3"/>
</dbReference>
<evidence type="ECO:0000256" key="4">
    <source>
        <dbReference type="ARBA" id="ARBA00016714"/>
    </source>
</evidence>
<dbReference type="GO" id="GO:0005739">
    <property type="term" value="C:mitochondrion"/>
    <property type="evidence" value="ECO:0007669"/>
    <property type="project" value="TreeGrafter"/>
</dbReference>